<feature type="chain" id="PRO_5012816398" evidence="5">
    <location>
        <begin position="24"/>
        <end position="788"/>
    </location>
</feature>
<dbReference type="Gene3D" id="1.10.1130.10">
    <property type="entry name" value="Flavocytochrome C3, Chain A"/>
    <property type="match status" value="1"/>
</dbReference>
<evidence type="ECO:0000256" key="1">
    <source>
        <dbReference type="ARBA" id="ARBA00022729"/>
    </source>
</evidence>
<evidence type="ECO:0000313" key="8">
    <source>
        <dbReference type="Proteomes" id="UP000184050"/>
    </source>
</evidence>
<keyword evidence="1 5" id="KW-0732">Signal</keyword>
<dbReference type="Pfam" id="PF07719">
    <property type="entry name" value="TPR_2"/>
    <property type="match status" value="1"/>
</dbReference>
<dbReference type="InterPro" id="IPR023155">
    <property type="entry name" value="Cyt_c-552/4"/>
</dbReference>
<dbReference type="Gene3D" id="1.25.10.10">
    <property type="entry name" value="Leucine-rich Repeat Variant"/>
    <property type="match status" value="1"/>
</dbReference>
<evidence type="ECO:0000256" key="4">
    <source>
        <dbReference type="PROSITE-ProRule" id="PRU00339"/>
    </source>
</evidence>
<keyword evidence="8" id="KW-1185">Reference proteome</keyword>
<sequence length="788" mass="88886">MTGRKLLTLLAIISLFASSCVQKEKNQVTENEYSGSESCIQCHERFYELWAPSWHGKAMQPVNAGFIKEYQLPECNSIEIEDKIYQMIYEDSSMVMLEMEGDDLLNEYPVEYSLGGKNVFTFLTPLEKGKLQTIPLAYDVNRQQWFNYPESAVRHFGDTGEEDQALPWRDRMYAFNTACYNCHVSQVSSNYNLETDTYHTTWKEAGINCETCHGPSAEHVRVFQEAEEKEEEPEDWKILVTSNFTSEEHNSSCAVCHAKGSAITKNYVPPEPYFDHFTLATLEDPDFYPDGRDLGENYTMTGWKMNPCIQESDLHCVTCHTSSGRNRFADNPNAACTSCHDEKQGDGLVAHTMHQPDSEGSQCVNCHVPSREFVGRFIRSDHSFRPPMPEATIKFGSPNACNQCHHDKSPEWANEIVKARPNGDYQEETLYWAQLIKEAREENWDRMDEMLEIIRKNKYNEVVVTSFIRLLVNSSDEKKWESIIEALNENESPLVRAAASSALTGNFSEEAVNALITAASDEIRLVRVSAAASLAGTDENQFSPEEKKVVANATGEYLNSMVARPDDWSSHYNLGIYHQNQGNAQKAIESYETAARIYPEALMPLINSSVLYSYMGNAAKAEENLKQAVKIDPDNEAANLNLGLLLAEQGKMQEAEKALKTALEVNPKQAVAAYNLSVIVSQRSVEEAIEFASVAAKARPDEPKYAYTLAYYQLQNDQKVAAEKTLGNLLERHPIYLNAVSFLADIYMKDGRTNQAIQLYKKTLKQEGLPQAEKQALQQALNALQNSR</sequence>
<dbReference type="Gene3D" id="1.25.40.10">
    <property type="entry name" value="Tetratricopeptide repeat domain"/>
    <property type="match status" value="2"/>
</dbReference>
<protein>
    <submittedName>
        <fullName evidence="7">Tetratricopeptide repeat-containing protein</fullName>
    </submittedName>
</protein>
<reference evidence="7 8" key="1">
    <citation type="submission" date="2016-11" db="EMBL/GenBank/DDBJ databases">
        <authorList>
            <person name="Jaros S."/>
            <person name="Januszkiewicz K."/>
            <person name="Wedrychowicz H."/>
        </authorList>
    </citation>
    <scope>NUCLEOTIDE SEQUENCE [LARGE SCALE GENOMIC DNA]</scope>
    <source>
        <strain evidence="7 8">DSM 27063</strain>
    </source>
</reference>
<dbReference type="InterPro" id="IPR013105">
    <property type="entry name" value="TPR_2"/>
</dbReference>
<organism evidence="7 8">
    <name type="scientific">Tangfeifania diversioriginum</name>
    <dbReference type="NCBI Taxonomy" id="1168035"/>
    <lineage>
        <taxon>Bacteria</taxon>
        <taxon>Pseudomonadati</taxon>
        <taxon>Bacteroidota</taxon>
        <taxon>Bacteroidia</taxon>
        <taxon>Marinilabiliales</taxon>
        <taxon>Prolixibacteraceae</taxon>
        <taxon>Tangfeifania</taxon>
    </lineage>
</organism>
<keyword evidence="3 4" id="KW-0802">TPR repeat</keyword>
<dbReference type="SMART" id="SM00028">
    <property type="entry name" value="TPR"/>
    <property type="match status" value="5"/>
</dbReference>
<dbReference type="PROSITE" id="PS51257">
    <property type="entry name" value="PROKAR_LIPOPROTEIN"/>
    <property type="match status" value="1"/>
</dbReference>
<feature type="signal peptide" evidence="5">
    <location>
        <begin position="1"/>
        <end position="23"/>
    </location>
</feature>
<dbReference type="SUPFAM" id="SSF48371">
    <property type="entry name" value="ARM repeat"/>
    <property type="match status" value="1"/>
</dbReference>
<dbReference type="InterPro" id="IPR016024">
    <property type="entry name" value="ARM-type_fold"/>
</dbReference>
<gene>
    <name evidence="7" type="ORF">SAMN05444280_1494</name>
</gene>
<dbReference type="InterPro" id="IPR011989">
    <property type="entry name" value="ARM-like"/>
</dbReference>
<dbReference type="PROSITE" id="PS50005">
    <property type="entry name" value="TPR"/>
    <property type="match status" value="3"/>
</dbReference>
<evidence type="ECO:0000256" key="2">
    <source>
        <dbReference type="ARBA" id="ARBA00022737"/>
    </source>
</evidence>
<evidence type="ECO:0000313" key="7">
    <source>
        <dbReference type="EMBL" id="SHK00782.1"/>
    </source>
</evidence>
<dbReference type="Proteomes" id="UP000184050">
    <property type="component" value="Unassembled WGS sequence"/>
</dbReference>
<dbReference type="EMBL" id="FQZE01000049">
    <property type="protein sequence ID" value="SHK00782.1"/>
    <property type="molecule type" value="Genomic_DNA"/>
</dbReference>
<dbReference type="InterPro" id="IPR011990">
    <property type="entry name" value="TPR-like_helical_dom_sf"/>
</dbReference>
<evidence type="ECO:0000259" key="6">
    <source>
        <dbReference type="Pfam" id="PF13435"/>
    </source>
</evidence>
<evidence type="ECO:0000256" key="3">
    <source>
        <dbReference type="ARBA" id="ARBA00022803"/>
    </source>
</evidence>
<feature type="repeat" description="TPR" evidence="4">
    <location>
        <begin position="568"/>
        <end position="601"/>
    </location>
</feature>
<dbReference type="SUPFAM" id="SSF48695">
    <property type="entry name" value="Multiheme cytochromes"/>
    <property type="match status" value="1"/>
</dbReference>
<dbReference type="STRING" id="1168035.SAMN05444280_1494"/>
<dbReference type="Pfam" id="PF13176">
    <property type="entry name" value="TPR_7"/>
    <property type="match status" value="1"/>
</dbReference>
<dbReference type="InterPro" id="IPR051829">
    <property type="entry name" value="Multiheme_Cytochr_ET"/>
</dbReference>
<dbReference type="RefSeq" id="WP_073173788.1">
    <property type="nucleotide sequence ID" value="NZ_FQZE01000049.1"/>
</dbReference>
<dbReference type="Gene3D" id="3.90.10.10">
    <property type="entry name" value="Cytochrome C3"/>
    <property type="match status" value="1"/>
</dbReference>
<proteinExistence type="predicted"/>
<dbReference type="Pfam" id="PF13435">
    <property type="entry name" value="Cytochrome_C554"/>
    <property type="match status" value="1"/>
</dbReference>
<dbReference type="AlphaFoldDB" id="A0A1M6NYT0"/>
<dbReference type="Pfam" id="PF14559">
    <property type="entry name" value="TPR_19"/>
    <property type="match status" value="1"/>
</dbReference>
<feature type="repeat" description="TPR" evidence="4">
    <location>
        <begin position="602"/>
        <end position="635"/>
    </location>
</feature>
<dbReference type="PANTHER" id="PTHR35038:SF8">
    <property type="entry name" value="C-TYPE POLYHEME CYTOCHROME OMCC"/>
    <property type="match status" value="1"/>
</dbReference>
<evidence type="ECO:0000256" key="5">
    <source>
        <dbReference type="SAM" id="SignalP"/>
    </source>
</evidence>
<feature type="repeat" description="TPR" evidence="4">
    <location>
        <begin position="636"/>
        <end position="669"/>
    </location>
</feature>
<name>A0A1M6NYT0_9BACT</name>
<dbReference type="SUPFAM" id="SSF48452">
    <property type="entry name" value="TPR-like"/>
    <property type="match status" value="1"/>
</dbReference>
<accession>A0A1M6NYT0</accession>
<keyword evidence="2" id="KW-0677">Repeat</keyword>
<dbReference type="OrthoDB" id="9814800at2"/>
<feature type="domain" description="Cytochrome c-552/4" evidence="6">
    <location>
        <begin position="174"/>
        <end position="214"/>
    </location>
</feature>
<dbReference type="PANTHER" id="PTHR35038">
    <property type="entry name" value="DISSIMILATORY SULFITE REDUCTASE SIRA"/>
    <property type="match status" value="1"/>
</dbReference>
<dbReference type="InterPro" id="IPR019734">
    <property type="entry name" value="TPR_rpt"/>
</dbReference>
<dbReference type="InterPro" id="IPR036280">
    <property type="entry name" value="Multihaem_cyt_sf"/>
</dbReference>